<evidence type="ECO:0000256" key="5">
    <source>
        <dbReference type="ARBA" id="ARBA00023004"/>
    </source>
</evidence>
<dbReference type="PANTHER" id="PTHR37424">
    <property type="entry name" value="BACTERIOFERRITIN-ASSOCIATED FERREDOXIN"/>
    <property type="match status" value="1"/>
</dbReference>
<protein>
    <recommendedName>
        <fullName evidence="7">Bacterioferritin-associated ferredoxin</fullName>
    </recommendedName>
</protein>
<evidence type="ECO:0000256" key="6">
    <source>
        <dbReference type="ARBA" id="ARBA00023014"/>
    </source>
</evidence>
<dbReference type="InterPro" id="IPR041854">
    <property type="entry name" value="BFD-like_2Fe2S-bd_dom_sf"/>
</dbReference>
<keyword evidence="4" id="KW-0249">Electron transport</keyword>
<evidence type="ECO:0000256" key="3">
    <source>
        <dbReference type="ARBA" id="ARBA00022723"/>
    </source>
</evidence>
<dbReference type="PANTHER" id="PTHR37424:SF1">
    <property type="entry name" value="BACTERIOFERRITIN-ASSOCIATED FERREDOXIN"/>
    <property type="match status" value="1"/>
</dbReference>
<reference evidence="12" key="1">
    <citation type="journal article" date="2019" name="Int. J. Syst. Evol. Microbiol.">
        <title>The Global Catalogue of Microorganisms (GCM) 10K type strain sequencing project: providing services to taxonomists for standard genome sequencing and annotation.</title>
        <authorList>
            <consortium name="The Broad Institute Genomics Platform"/>
            <consortium name="The Broad Institute Genome Sequencing Center for Infectious Disease"/>
            <person name="Wu L."/>
            <person name="Ma J."/>
        </authorList>
    </citation>
    <scope>NUCLEOTIDE SEQUENCE [LARGE SCALE GENOMIC DNA]</scope>
    <source>
        <strain evidence="12">JCM 15614</strain>
    </source>
</reference>
<evidence type="ECO:0000256" key="9">
    <source>
        <dbReference type="SAM" id="MobiDB-lite"/>
    </source>
</evidence>
<keyword evidence="6" id="KW-0411">Iron-sulfur</keyword>
<sequence length="120" mass="12562">MDPNLGDSSTSRHADRTEDPGARDLGEANLQATPGGAPAGSPYRPAPARQPLMYVCHCAVVTDRDVLESVANGARCVNDVARQTGAGRICGGCISTVRELVCQACPVTAEREQEVARAAR</sequence>
<evidence type="ECO:0000259" key="10">
    <source>
        <dbReference type="Pfam" id="PF04324"/>
    </source>
</evidence>
<feature type="region of interest" description="Disordered" evidence="9">
    <location>
        <begin position="1"/>
        <end position="44"/>
    </location>
</feature>
<organism evidence="11 12">
    <name type="scientific">Blastococcus jejuensis</name>
    <dbReference type="NCBI Taxonomy" id="351224"/>
    <lineage>
        <taxon>Bacteria</taxon>
        <taxon>Bacillati</taxon>
        <taxon>Actinomycetota</taxon>
        <taxon>Actinomycetes</taxon>
        <taxon>Geodermatophilales</taxon>
        <taxon>Geodermatophilaceae</taxon>
        <taxon>Blastococcus</taxon>
    </lineage>
</organism>
<comment type="similarity">
    <text evidence="8">Belongs to the Bfd family.</text>
</comment>
<evidence type="ECO:0000313" key="11">
    <source>
        <dbReference type="EMBL" id="GAA3180048.1"/>
    </source>
</evidence>
<accession>A0ABP6PII1</accession>
<evidence type="ECO:0000313" key="12">
    <source>
        <dbReference type="Proteomes" id="UP001499924"/>
    </source>
</evidence>
<dbReference type="InterPro" id="IPR052371">
    <property type="entry name" value="BFD-associated_ferredoxin"/>
</dbReference>
<dbReference type="Proteomes" id="UP001499924">
    <property type="component" value="Unassembled WGS sequence"/>
</dbReference>
<name>A0ABP6PII1_9ACTN</name>
<dbReference type="Gene3D" id="1.10.10.1100">
    <property type="entry name" value="BFD-like [2Fe-2S]-binding domain"/>
    <property type="match status" value="1"/>
</dbReference>
<keyword evidence="2" id="KW-0001">2Fe-2S</keyword>
<feature type="compositionally biased region" description="Basic and acidic residues" evidence="9">
    <location>
        <begin position="10"/>
        <end position="26"/>
    </location>
</feature>
<dbReference type="InterPro" id="IPR007419">
    <property type="entry name" value="BFD-like_2Fe2S-bd_dom"/>
</dbReference>
<comment type="caution">
    <text evidence="11">The sequence shown here is derived from an EMBL/GenBank/DDBJ whole genome shotgun (WGS) entry which is preliminary data.</text>
</comment>
<evidence type="ECO:0000256" key="8">
    <source>
        <dbReference type="ARBA" id="ARBA00046332"/>
    </source>
</evidence>
<evidence type="ECO:0000256" key="1">
    <source>
        <dbReference type="ARBA" id="ARBA00022448"/>
    </source>
</evidence>
<gene>
    <name evidence="11" type="ORF">GCM10010531_37620</name>
</gene>
<keyword evidence="5" id="KW-0408">Iron</keyword>
<dbReference type="EMBL" id="BAAAVV010000012">
    <property type="protein sequence ID" value="GAA3180048.1"/>
    <property type="molecule type" value="Genomic_DNA"/>
</dbReference>
<keyword evidence="12" id="KW-1185">Reference proteome</keyword>
<evidence type="ECO:0000256" key="4">
    <source>
        <dbReference type="ARBA" id="ARBA00022982"/>
    </source>
</evidence>
<proteinExistence type="inferred from homology"/>
<keyword evidence="1" id="KW-0813">Transport</keyword>
<feature type="domain" description="BFD-like [2Fe-2S]-binding" evidence="10">
    <location>
        <begin position="54"/>
        <end position="101"/>
    </location>
</feature>
<dbReference type="Pfam" id="PF04324">
    <property type="entry name" value="Fer2_BFD"/>
    <property type="match status" value="1"/>
</dbReference>
<keyword evidence="3" id="KW-0479">Metal-binding</keyword>
<evidence type="ECO:0000256" key="2">
    <source>
        <dbReference type="ARBA" id="ARBA00022714"/>
    </source>
</evidence>
<evidence type="ECO:0000256" key="7">
    <source>
        <dbReference type="ARBA" id="ARBA00039386"/>
    </source>
</evidence>